<keyword evidence="3" id="KW-1185">Reference proteome</keyword>
<evidence type="ECO:0000313" key="2">
    <source>
        <dbReference type="EMBL" id="EPC01385.1"/>
    </source>
</evidence>
<feature type="domain" description="YjiS-like" evidence="1">
    <location>
        <begin position="18"/>
        <end position="43"/>
    </location>
</feature>
<dbReference type="RefSeq" id="WP_016418075.1">
    <property type="nucleotide sequence ID" value="NZ_AUAB01000040.1"/>
</dbReference>
<gene>
    <name evidence="2" type="ORF">L861_12490</name>
</gene>
<evidence type="ECO:0000313" key="3">
    <source>
        <dbReference type="Proteomes" id="UP000014463"/>
    </source>
</evidence>
<comment type="caution">
    <text evidence="2">The sequence shown here is derived from an EMBL/GenBank/DDBJ whole genome shotgun (WGS) entry which is preliminary data.</text>
</comment>
<dbReference type="Proteomes" id="UP000014463">
    <property type="component" value="Unassembled WGS sequence"/>
</dbReference>
<protein>
    <recommendedName>
        <fullName evidence="1">YjiS-like domain-containing protein</fullName>
    </recommendedName>
</protein>
<evidence type="ECO:0000259" key="1">
    <source>
        <dbReference type="Pfam" id="PF06568"/>
    </source>
</evidence>
<dbReference type="OrthoDB" id="6184316at2"/>
<reference evidence="2 3" key="1">
    <citation type="journal article" date="2013" name="Genome Announc.">
        <title>Draft genome sequence of the moderately halophilic gammaproteobacterium Halomonas anticariensis FP35.</title>
        <authorList>
            <person name="Tahrioui A."/>
            <person name="Quesada E."/>
            <person name="Llamas I."/>
        </authorList>
    </citation>
    <scope>NUCLEOTIDE SEQUENCE [LARGE SCALE GENOMIC DNA]</scope>
    <source>
        <strain evidence="3">DSM 16096 / CECT 5854 / LMG 22089 / FP35</strain>
    </source>
</reference>
<sequence length="88" mass="10343">MTLFRRFARVLERPIRKYRERRSYQAVSHLDDHLLRDIGLRREREVIVPIYPDGEPQERVPASTRNRVVKQKESGVTRCCPHCGASLA</sequence>
<dbReference type="AlphaFoldDB" id="S2KHH6"/>
<dbReference type="Pfam" id="PF06568">
    <property type="entry name" value="YjiS-like"/>
    <property type="match status" value="1"/>
</dbReference>
<accession>S2KHH6</accession>
<organism evidence="2 3">
    <name type="scientific">Litchfieldella anticariensis (strain DSM 16096 / CECT 5854 / CIP 108499 / LMG 22089 / FP35)</name>
    <name type="common">Halomonas anticariensis</name>
    <dbReference type="NCBI Taxonomy" id="1121939"/>
    <lineage>
        <taxon>Bacteria</taxon>
        <taxon>Pseudomonadati</taxon>
        <taxon>Pseudomonadota</taxon>
        <taxon>Gammaproteobacteria</taxon>
        <taxon>Oceanospirillales</taxon>
        <taxon>Halomonadaceae</taxon>
        <taxon>Litchfieldella</taxon>
    </lineage>
</organism>
<dbReference type="PATRIC" id="fig|1121939.11.peg.3558"/>
<dbReference type="InterPro" id="IPR009506">
    <property type="entry name" value="YjiS-like"/>
</dbReference>
<proteinExistence type="predicted"/>
<dbReference type="EMBL" id="ASTJ01000036">
    <property type="protein sequence ID" value="EPC01385.1"/>
    <property type="molecule type" value="Genomic_DNA"/>
</dbReference>
<name>S2KHH6_LITA3</name>